<sequence>MHSLQSPVDANLSALDKIIQIYQAHPAYPFDFSYCDYAEYVAATLMVLDILKAYIPHHERADWTFVTNYYDIRRHDPESRTSLISCINLKREQVFFLAIQDAREREDADDDAQAIYVAVERDDFYGGKWEENVPVEQWFSIFQIVFDLSKMTGLDQVDQLLKTYFNQKLSFTELRQIQQQFCL</sequence>
<name>A0A4R1XW95_ACICA</name>
<gene>
    <name evidence="1" type="ORF">EC844_11190</name>
</gene>
<accession>A0A4R1XW95</accession>
<evidence type="ECO:0000313" key="2">
    <source>
        <dbReference type="Proteomes" id="UP000294963"/>
    </source>
</evidence>
<dbReference type="AlphaFoldDB" id="A0A4R1XW95"/>
<organism evidence="1 2">
    <name type="scientific">Acinetobacter calcoaceticus</name>
    <dbReference type="NCBI Taxonomy" id="471"/>
    <lineage>
        <taxon>Bacteria</taxon>
        <taxon>Pseudomonadati</taxon>
        <taxon>Pseudomonadota</taxon>
        <taxon>Gammaproteobacteria</taxon>
        <taxon>Moraxellales</taxon>
        <taxon>Moraxellaceae</taxon>
        <taxon>Acinetobacter</taxon>
        <taxon>Acinetobacter calcoaceticus/baumannii complex</taxon>
    </lineage>
</organism>
<keyword evidence="2" id="KW-1185">Reference proteome</keyword>
<proteinExistence type="predicted"/>
<comment type="caution">
    <text evidence="1">The sequence shown here is derived from an EMBL/GenBank/DDBJ whole genome shotgun (WGS) entry which is preliminary data.</text>
</comment>
<reference evidence="1 2" key="1">
    <citation type="submission" date="2019-03" db="EMBL/GenBank/DDBJ databases">
        <title>Genomic analyses of the natural microbiome of Caenorhabditis elegans.</title>
        <authorList>
            <person name="Samuel B."/>
        </authorList>
    </citation>
    <scope>NUCLEOTIDE SEQUENCE [LARGE SCALE GENOMIC DNA]</scope>
    <source>
        <strain evidence="1 2">JUb89</strain>
    </source>
</reference>
<protein>
    <submittedName>
        <fullName evidence="1">Uncharacterized protein</fullName>
    </submittedName>
</protein>
<evidence type="ECO:0000313" key="1">
    <source>
        <dbReference type="EMBL" id="TCM66800.1"/>
    </source>
</evidence>
<dbReference type="Proteomes" id="UP000294963">
    <property type="component" value="Unassembled WGS sequence"/>
</dbReference>
<dbReference type="EMBL" id="SLVJ01000011">
    <property type="protein sequence ID" value="TCM66800.1"/>
    <property type="molecule type" value="Genomic_DNA"/>
</dbReference>